<keyword evidence="6" id="KW-1185">Reference proteome</keyword>
<dbReference type="OrthoDB" id="6619319at2"/>
<gene>
    <name evidence="5" type="ORF">SAMN02745753_03339</name>
</gene>
<dbReference type="PANTHER" id="PTHR30146:SF109">
    <property type="entry name" value="HTH-TYPE TRANSCRIPTIONAL REGULATOR GALS"/>
    <property type="match status" value="1"/>
</dbReference>
<dbReference type="GO" id="GO:0003700">
    <property type="term" value="F:DNA-binding transcription factor activity"/>
    <property type="evidence" value="ECO:0007669"/>
    <property type="project" value="TreeGrafter"/>
</dbReference>
<sequence length="341" mass="37248">MSQLKDSKPRPTLSTIAKMTGLSLSTVSLSLRGGENLKEETRLKVAAAAREVGYVPDRAGVRLRTGKTNVIALVLDSADESIDYARHMIQGIGAALKGTPYHLSVVPEFDRQASAETIRYLLESRTADGIIITHTSPRDPRVQLLMDAGLPFVSHGRTEFFTPHAWYDFHGESFVSEATQRLASQGCKSVMLVAKNDGTTNYHNILRAYIQSAKNLGIEVHPLPKSTFEHSDNASLRAFGISLATQKNRPDGIVCDSEMHAMTLASGLCENGVNVGKDIQIICKQTSDILPILFPEIDGIIEDVHAAGEELTRLLLRSIDGEPVETLQILAEPNHDKVAQE</sequence>
<dbReference type="RefSeq" id="WP_072840808.1">
    <property type="nucleotide sequence ID" value="NZ_FQVF01000016.1"/>
</dbReference>
<dbReference type="SUPFAM" id="SSF47413">
    <property type="entry name" value="lambda repressor-like DNA-binding domains"/>
    <property type="match status" value="1"/>
</dbReference>
<evidence type="ECO:0000256" key="1">
    <source>
        <dbReference type="ARBA" id="ARBA00023015"/>
    </source>
</evidence>
<proteinExistence type="predicted"/>
<dbReference type="InterPro" id="IPR046335">
    <property type="entry name" value="LacI/GalR-like_sensor"/>
</dbReference>
<evidence type="ECO:0000256" key="3">
    <source>
        <dbReference type="ARBA" id="ARBA00023163"/>
    </source>
</evidence>
<dbReference type="STRING" id="1122206.SAMN02745753_03339"/>
<dbReference type="Pfam" id="PF13377">
    <property type="entry name" value="Peripla_BP_3"/>
    <property type="match status" value="1"/>
</dbReference>
<reference evidence="6" key="1">
    <citation type="submission" date="2016-11" db="EMBL/GenBank/DDBJ databases">
        <authorList>
            <person name="Varghese N."/>
            <person name="Submissions S."/>
        </authorList>
    </citation>
    <scope>NUCLEOTIDE SEQUENCE [LARGE SCALE GENOMIC DNA]</scope>
    <source>
        <strain evidence="6">DSM 16579</strain>
    </source>
</reference>
<dbReference type="PROSITE" id="PS50932">
    <property type="entry name" value="HTH_LACI_2"/>
    <property type="match status" value="1"/>
</dbReference>
<dbReference type="Gene3D" id="1.10.260.40">
    <property type="entry name" value="lambda repressor-like DNA-binding domains"/>
    <property type="match status" value="1"/>
</dbReference>
<dbReference type="InterPro" id="IPR010982">
    <property type="entry name" value="Lambda_DNA-bd_dom_sf"/>
</dbReference>
<dbReference type="InterPro" id="IPR000843">
    <property type="entry name" value="HTH_LacI"/>
</dbReference>
<keyword evidence="3" id="KW-0804">Transcription</keyword>
<protein>
    <submittedName>
        <fullName evidence="5">LacI family transcriptional regulator</fullName>
    </submittedName>
</protein>
<name>A0A1M5HD52_9GAMM</name>
<dbReference type="InterPro" id="IPR028082">
    <property type="entry name" value="Peripla_BP_I"/>
</dbReference>
<dbReference type="AlphaFoldDB" id="A0A1M5HD52"/>
<keyword evidence="1" id="KW-0805">Transcription regulation</keyword>
<dbReference type="EMBL" id="FQVF01000016">
    <property type="protein sequence ID" value="SHG13742.1"/>
    <property type="molecule type" value="Genomic_DNA"/>
</dbReference>
<evidence type="ECO:0000313" key="5">
    <source>
        <dbReference type="EMBL" id="SHG13742.1"/>
    </source>
</evidence>
<feature type="domain" description="HTH lacI-type" evidence="4">
    <location>
        <begin position="11"/>
        <end position="65"/>
    </location>
</feature>
<evidence type="ECO:0000256" key="2">
    <source>
        <dbReference type="ARBA" id="ARBA00023125"/>
    </source>
</evidence>
<evidence type="ECO:0000259" key="4">
    <source>
        <dbReference type="PROSITE" id="PS50932"/>
    </source>
</evidence>
<dbReference type="CDD" id="cd01392">
    <property type="entry name" value="HTH_LacI"/>
    <property type="match status" value="1"/>
</dbReference>
<dbReference type="GO" id="GO:0000976">
    <property type="term" value="F:transcription cis-regulatory region binding"/>
    <property type="evidence" value="ECO:0007669"/>
    <property type="project" value="TreeGrafter"/>
</dbReference>
<dbReference type="SUPFAM" id="SSF53822">
    <property type="entry name" value="Periplasmic binding protein-like I"/>
    <property type="match status" value="1"/>
</dbReference>
<dbReference type="SMART" id="SM00354">
    <property type="entry name" value="HTH_LACI"/>
    <property type="match status" value="1"/>
</dbReference>
<dbReference type="PANTHER" id="PTHR30146">
    <property type="entry name" value="LACI-RELATED TRANSCRIPTIONAL REPRESSOR"/>
    <property type="match status" value="1"/>
</dbReference>
<dbReference type="Proteomes" id="UP000184517">
    <property type="component" value="Unassembled WGS sequence"/>
</dbReference>
<dbReference type="CDD" id="cd20009">
    <property type="entry name" value="PBP1_RafR-like"/>
    <property type="match status" value="1"/>
</dbReference>
<dbReference type="Pfam" id="PF00356">
    <property type="entry name" value="LacI"/>
    <property type="match status" value="1"/>
</dbReference>
<keyword evidence="2" id="KW-0238">DNA-binding</keyword>
<evidence type="ECO:0000313" key="6">
    <source>
        <dbReference type="Proteomes" id="UP000184517"/>
    </source>
</evidence>
<organism evidence="5 6">
    <name type="scientific">Marinomonas polaris DSM 16579</name>
    <dbReference type="NCBI Taxonomy" id="1122206"/>
    <lineage>
        <taxon>Bacteria</taxon>
        <taxon>Pseudomonadati</taxon>
        <taxon>Pseudomonadota</taxon>
        <taxon>Gammaproteobacteria</taxon>
        <taxon>Oceanospirillales</taxon>
        <taxon>Oceanospirillaceae</taxon>
        <taxon>Marinomonas</taxon>
    </lineage>
</organism>
<dbReference type="Gene3D" id="3.40.50.2300">
    <property type="match status" value="2"/>
</dbReference>
<accession>A0A1M5HD52</accession>